<gene>
    <name evidence="2" type="ORF">CHS0354_040862</name>
</gene>
<organism evidence="2 3">
    <name type="scientific">Potamilus streckersoni</name>
    <dbReference type="NCBI Taxonomy" id="2493646"/>
    <lineage>
        <taxon>Eukaryota</taxon>
        <taxon>Metazoa</taxon>
        <taxon>Spiralia</taxon>
        <taxon>Lophotrochozoa</taxon>
        <taxon>Mollusca</taxon>
        <taxon>Bivalvia</taxon>
        <taxon>Autobranchia</taxon>
        <taxon>Heteroconchia</taxon>
        <taxon>Palaeoheterodonta</taxon>
        <taxon>Unionida</taxon>
        <taxon>Unionoidea</taxon>
        <taxon>Unionidae</taxon>
        <taxon>Ambleminae</taxon>
        <taxon>Lampsilini</taxon>
        <taxon>Potamilus</taxon>
    </lineage>
</organism>
<dbReference type="InterPro" id="IPR044822">
    <property type="entry name" value="Myb_DNA-bind_4"/>
</dbReference>
<evidence type="ECO:0000313" key="2">
    <source>
        <dbReference type="EMBL" id="KAK3594095.1"/>
    </source>
</evidence>
<keyword evidence="3" id="KW-1185">Reference proteome</keyword>
<sequence>MENKYGIRRRSWTYRETEALLDVWKADDIQRELGMSQRNCVIYHKVAAKLNERLSTGRTALQCRSRIKNLKLVYYAQKRSVEKGPRNKLNKKFFEIFDKALKNNFERKVLMRDSTREIRDSNSNEKSLDRQMLPLHLNDDIAKSFKVFSA</sequence>
<evidence type="ECO:0000259" key="1">
    <source>
        <dbReference type="Pfam" id="PF13837"/>
    </source>
</evidence>
<reference evidence="2" key="1">
    <citation type="journal article" date="2021" name="Genome Biol. Evol.">
        <title>A High-Quality Reference Genome for a Parasitic Bivalve with Doubly Uniparental Inheritance (Bivalvia: Unionida).</title>
        <authorList>
            <person name="Smith C.H."/>
        </authorList>
    </citation>
    <scope>NUCLEOTIDE SEQUENCE</scope>
    <source>
        <strain evidence="2">CHS0354</strain>
    </source>
</reference>
<dbReference type="PANTHER" id="PTHR47595:SF1">
    <property type="entry name" value="MYB_SANT-LIKE DNA-BINDING DOMAIN-CONTAINING PROTEIN"/>
    <property type="match status" value="1"/>
</dbReference>
<protein>
    <recommendedName>
        <fullName evidence="1">Myb/SANT-like DNA-binding domain-containing protein</fullName>
    </recommendedName>
</protein>
<comment type="caution">
    <text evidence="2">The sequence shown here is derived from an EMBL/GenBank/DDBJ whole genome shotgun (WGS) entry which is preliminary data.</text>
</comment>
<dbReference type="AlphaFoldDB" id="A0AAE0SLF2"/>
<reference evidence="2" key="3">
    <citation type="submission" date="2023-05" db="EMBL/GenBank/DDBJ databases">
        <authorList>
            <person name="Smith C.H."/>
        </authorList>
    </citation>
    <scope>NUCLEOTIDE SEQUENCE</scope>
    <source>
        <strain evidence="2">CHS0354</strain>
        <tissue evidence="2">Mantle</tissue>
    </source>
</reference>
<evidence type="ECO:0000313" key="3">
    <source>
        <dbReference type="Proteomes" id="UP001195483"/>
    </source>
</evidence>
<proteinExistence type="predicted"/>
<dbReference type="EMBL" id="JAEAOA010002342">
    <property type="protein sequence ID" value="KAK3594095.1"/>
    <property type="molecule type" value="Genomic_DNA"/>
</dbReference>
<dbReference type="PANTHER" id="PTHR47595">
    <property type="entry name" value="HEAT SHOCK 70 KDA PROTEIN 14"/>
    <property type="match status" value="1"/>
</dbReference>
<dbReference type="Gene3D" id="1.10.10.60">
    <property type="entry name" value="Homeodomain-like"/>
    <property type="match status" value="1"/>
</dbReference>
<dbReference type="Pfam" id="PF13837">
    <property type="entry name" value="Myb_DNA-bind_4"/>
    <property type="match status" value="1"/>
</dbReference>
<name>A0AAE0SLF2_9BIVA</name>
<reference evidence="2" key="2">
    <citation type="journal article" date="2021" name="Genome Biol. Evol.">
        <title>Developing a high-quality reference genome for a parasitic bivalve with doubly uniparental inheritance (Bivalvia: Unionida).</title>
        <authorList>
            <person name="Smith C.H."/>
        </authorList>
    </citation>
    <scope>NUCLEOTIDE SEQUENCE</scope>
    <source>
        <strain evidence="2">CHS0354</strain>
        <tissue evidence="2">Mantle</tissue>
    </source>
</reference>
<feature type="domain" description="Myb/SANT-like DNA-binding" evidence="1">
    <location>
        <begin position="9"/>
        <end position="98"/>
    </location>
</feature>
<accession>A0AAE0SLF2</accession>
<dbReference type="Proteomes" id="UP001195483">
    <property type="component" value="Unassembled WGS sequence"/>
</dbReference>